<reference evidence="1 2" key="1">
    <citation type="submission" date="2017-11" db="EMBL/GenBank/DDBJ databases">
        <title>Complete genome of a free-living desiccation-tolerant cyanobacterium and its photosynthetic adaptation to extreme terrestrial habitat.</title>
        <authorList>
            <person name="Shang J."/>
        </authorList>
    </citation>
    <scope>NUCLEOTIDE SEQUENCE [LARGE SCALE GENOMIC DNA]</scope>
    <source>
        <strain evidence="1 2">CCNUN1</strain>
    </source>
</reference>
<accession>A0A2K8SRS0</accession>
<dbReference type="EMBL" id="CP024785">
    <property type="protein sequence ID" value="AUB38111.1"/>
    <property type="molecule type" value="Genomic_DNA"/>
</dbReference>
<gene>
    <name evidence="1" type="ORF">COO91_04074</name>
</gene>
<dbReference type="KEGG" id="nfl:COO91_04074"/>
<dbReference type="Proteomes" id="UP000232003">
    <property type="component" value="Chromosome"/>
</dbReference>
<organism evidence="1 2">
    <name type="scientific">Nostoc flagelliforme CCNUN1</name>
    <dbReference type="NCBI Taxonomy" id="2038116"/>
    <lineage>
        <taxon>Bacteria</taxon>
        <taxon>Bacillati</taxon>
        <taxon>Cyanobacteriota</taxon>
        <taxon>Cyanophyceae</taxon>
        <taxon>Nostocales</taxon>
        <taxon>Nostocaceae</taxon>
        <taxon>Nostoc</taxon>
    </lineage>
</organism>
<keyword evidence="2" id="KW-1185">Reference proteome</keyword>
<evidence type="ECO:0000313" key="1">
    <source>
        <dbReference type="EMBL" id="AUB38111.1"/>
    </source>
</evidence>
<dbReference type="AlphaFoldDB" id="A0A2K8SRS0"/>
<protein>
    <submittedName>
        <fullName evidence="1">Uncharacterized protein</fullName>
    </submittedName>
</protein>
<sequence length="109" mass="12142">MNTQSNNTGTAYTSPSVELMLESERVYKAFCRATQLNTGLKGTALKQRIKECHSATYKLLFGTDDKQELNTMEQVFLNRQLWLAVVTIAGTKGVSAKELLEGLELPLFP</sequence>
<proteinExistence type="predicted"/>
<evidence type="ECO:0000313" key="2">
    <source>
        <dbReference type="Proteomes" id="UP000232003"/>
    </source>
</evidence>
<dbReference type="RefSeq" id="WP_100899540.1">
    <property type="nucleotide sequence ID" value="NZ_CAWNNC010000001.1"/>
</dbReference>
<name>A0A2K8SRS0_9NOSO</name>